<dbReference type="InterPro" id="IPR051471">
    <property type="entry name" value="Bacterial_PTS_sugar_comp"/>
</dbReference>
<evidence type="ECO:0000256" key="3">
    <source>
        <dbReference type="ARBA" id="ARBA00022490"/>
    </source>
</evidence>
<feature type="domain" description="PTS EIIA type-4" evidence="8">
    <location>
        <begin position="1"/>
        <end position="123"/>
    </location>
</feature>
<dbReference type="InterPro" id="IPR036662">
    <property type="entry name" value="PTS_EIIA_man-typ_sf"/>
</dbReference>
<dbReference type="EMBL" id="CP157484">
    <property type="protein sequence ID" value="XBO39048.1"/>
    <property type="molecule type" value="Genomic_DNA"/>
</dbReference>
<comment type="subcellular location">
    <subcellularLocation>
        <location evidence="1">Cytoplasm</location>
    </subcellularLocation>
</comment>
<keyword evidence="7" id="KW-0418">Kinase</keyword>
<keyword evidence="5" id="KW-0808">Transferase</keyword>
<proteinExistence type="predicted"/>
<dbReference type="CDD" id="cd00006">
    <property type="entry name" value="PTS_IIA_man"/>
    <property type="match status" value="1"/>
</dbReference>
<gene>
    <name evidence="9" type="ORF">ABEG18_25785</name>
</gene>
<accession>A0AAU7JFL9</accession>
<dbReference type="PANTHER" id="PTHR33799:SF1">
    <property type="entry name" value="PTS SYSTEM MANNOSE-SPECIFIC EIIAB COMPONENT-RELATED"/>
    <property type="match status" value="1"/>
</dbReference>
<dbReference type="RefSeq" id="WP_406855888.1">
    <property type="nucleotide sequence ID" value="NZ_CP157484.1"/>
</dbReference>
<sequence length="133" mass="14130">MIGMVLVTHGRLAIEFRAAMEHVVGPQQQVETITIGPDDDMDQRRRDIVSAVEAVDTGDGVVILTDMFGGTPSNLAISVMNGGKTEVVAGINLPMLIKLASVRGECDLDKAVVQAQEAGRKYINVASRVLAGK</sequence>
<dbReference type="GO" id="GO:0005737">
    <property type="term" value="C:cytoplasm"/>
    <property type="evidence" value="ECO:0007669"/>
    <property type="project" value="UniProtKB-SubCell"/>
</dbReference>
<evidence type="ECO:0000256" key="6">
    <source>
        <dbReference type="ARBA" id="ARBA00022683"/>
    </source>
</evidence>
<evidence type="ECO:0000256" key="5">
    <source>
        <dbReference type="ARBA" id="ARBA00022679"/>
    </source>
</evidence>
<dbReference type="InterPro" id="IPR033887">
    <property type="entry name" value="PTS_IIA_man"/>
</dbReference>
<protein>
    <submittedName>
        <fullName evidence="9">PTS sugar transporter subunit IIA</fullName>
    </submittedName>
</protein>
<dbReference type="InterPro" id="IPR004701">
    <property type="entry name" value="PTS_EIIA_man-typ"/>
</dbReference>
<keyword evidence="3" id="KW-0963">Cytoplasm</keyword>
<evidence type="ECO:0000256" key="1">
    <source>
        <dbReference type="ARBA" id="ARBA00004496"/>
    </source>
</evidence>
<dbReference type="GO" id="GO:0009401">
    <property type="term" value="P:phosphoenolpyruvate-dependent sugar phosphotransferase system"/>
    <property type="evidence" value="ECO:0007669"/>
    <property type="project" value="UniProtKB-KW"/>
</dbReference>
<dbReference type="Pfam" id="PF03610">
    <property type="entry name" value="EIIA-man"/>
    <property type="match status" value="1"/>
</dbReference>
<evidence type="ECO:0000256" key="7">
    <source>
        <dbReference type="ARBA" id="ARBA00022777"/>
    </source>
</evidence>
<name>A0AAU7JFL9_9HYPH</name>
<dbReference type="AlphaFoldDB" id="A0AAU7JFL9"/>
<dbReference type="GO" id="GO:0016020">
    <property type="term" value="C:membrane"/>
    <property type="evidence" value="ECO:0007669"/>
    <property type="project" value="InterPro"/>
</dbReference>
<evidence type="ECO:0000256" key="2">
    <source>
        <dbReference type="ARBA" id="ARBA00022448"/>
    </source>
</evidence>
<dbReference type="PROSITE" id="PS51096">
    <property type="entry name" value="PTS_EIIA_TYPE_4"/>
    <property type="match status" value="1"/>
</dbReference>
<dbReference type="GO" id="GO:0016301">
    <property type="term" value="F:kinase activity"/>
    <property type="evidence" value="ECO:0007669"/>
    <property type="project" value="UniProtKB-KW"/>
</dbReference>
<dbReference type="PANTHER" id="PTHR33799">
    <property type="entry name" value="PTS PERMEASE-RELATED-RELATED"/>
    <property type="match status" value="1"/>
</dbReference>
<dbReference type="Gene3D" id="3.40.50.510">
    <property type="entry name" value="Phosphotransferase system, mannose-type IIA component"/>
    <property type="match status" value="1"/>
</dbReference>
<keyword evidence="2" id="KW-0813">Transport</keyword>
<organism evidence="9">
    <name type="scientific">Alsobacter sp. KACC 23698</name>
    <dbReference type="NCBI Taxonomy" id="3149229"/>
    <lineage>
        <taxon>Bacteria</taxon>
        <taxon>Pseudomonadati</taxon>
        <taxon>Pseudomonadota</taxon>
        <taxon>Alphaproteobacteria</taxon>
        <taxon>Hyphomicrobiales</taxon>
        <taxon>Alsobacteraceae</taxon>
        <taxon>Alsobacter</taxon>
    </lineage>
</organism>
<keyword evidence="4 9" id="KW-0762">Sugar transport</keyword>
<evidence type="ECO:0000313" key="9">
    <source>
        <dbReference type="EMBL" id="XBO39048.1"/>
    </source>
</evidence>
<evidence type="ECO:0000259" key="8">
    <source>
        <dbReference type="PROSITE" id="PS51096"/>
    </source>
</evidence>
<reference evidence="9" key="1">
    <citation type="submission" date="2024-05" db="EMBL/GenBank/DDBJ databases">
        <authorList>
            <person name="Kim S."/>
            <person name="Heo J."/>
            <person name="Choi H."/>
            <person name="Choi Y."/>
            <person name="Kwon S.-W."/>
            <person name="Kim Y."/>
        </authorList>
    </citation>
    <scope>NUCLEOTIDE SEQUENCE</scope>
    <source>
        <strain evidence="9">KACC 23698</strain>
    </source>
</reference>
<keyword evidence="6" id="KW-0598">Phosphotransferase system</keyword>
<evidence type="ECO:0000256" key="4">
    <source>
        <dbReference type="ARBA" id="ARBA00022597"/>
    </source>
</evidence>
<dbReference type="SUPFAM" id="SSF53062">
    <property type="entry name" value="PTS system fructose IIA component-like"/>
    <property type="match status" value="1"/>
</dbReference>